<dbReference type="EMBL" id="CP119083">
    <property type="protein sequence ID" value="WEF33339.1"/>
    <property type="molecule type" value="Genomic_DNA"/>
</dbReference>
<gene>
    <name evidence="2" type="ORF">PX653_00675</name>
</gene>
<dbReference type="Gene3D" id="1.25.40.10">
    <property type="entry name" value="Tetratricopeptide repeat domain"/>
    <property type="match status" value="1"/>
</dbReference>
<evidence type="ECO:0000313" key="3">
    <source>
        <dbReference type="Proteomes" id="UP001216510"/>
    </source>
</evidence>
<protein>
    <submittedName>
        <fullName evidence="2">DUF6396 domain-containing protein</fullName>
    </submittedName>
</protein>
<dbReference type="InterPro" id="IPR011990">
    <property type="entry name" value="TPR-like_helical_dom_sf"/>
</dbReference>
<evidence type="ECO:0000313" key="2">
    <source>
        <dbReference type="EMBL" id="WEF33339.1"/>
    </source>
</evidence>
<dbReference type="Pfam" id="PF08238">
    <property type="entry name" value="Sel1"/>
    <property type="match status" value="2"/>
</dbReference>
<dbReference type="InterPro" id="IPR006597">
    <property type="entry name" value="Sel1-like"/>
</dbReference>
<dbReference type="PROSITE" id="PS51257">
    <property type="entry name" value="PROKAR_LIPOPROTEIN"/>
    <property type="match status" value="1"/>
</dbReference>
<dbReference type="Pfam" id="PF19933">
    <property type="entry name" value="DUF6396"/>
    <property type="match status" value="1"/>
</dbReference>
<organism evidence="2 3">
    <name type="scientific">Pseudoduganella chitinolytica</name>
    <dbReference type="NCBI Taxonomy" id="34070"/>
    <lineage>
        <taxon>Bacteria</taxon>
        <taxon>Pseudomonadati</taxon>
        <taxon>Pseudomonadota</taxon>
        <taxon>Betaproteobacteria</taxon>
        <taxon>Burkholderiales</taxon>
        <taxon>Oxalobacteraceae</taxon>
        <taxon>Telluria group</taxon>
        <taxon>Pseudoduganella</taxon>
    </lineage>
</organism>
<sequence>MKRFPFSTSQATSFAMVFLLSACTTKDEPRAMGLPRFTKLEAFQPHRADFICKHEADVSPPISPQAEALFQQALARDDHDLWPAQRDYAGMAALYEKAMRLSHWKAQFNLSELHLKGIGVPQDIEKAISLTEDLMHKGMPAAWDNMGTYHMGGVGPLAQDATVAYAFWQKAADLGSMAAQTHIGAKLLGINDQPPDWWANKRVGMQMLECAYAQGYSRAAYELGMEYATLGQADSAMKLPALKYFQQGVRWGSREAAGALVSDFDLGPSDTSSVAREVDKSRSERYLVLANALRRNPDLRFPNLDKVLPLPPAKLPMWDGNKDTLINAAKAVVPKPAAPAKPATQPVPLRTGRAHIPEGWALPDKPETPVTAQYESTAAPLSGYWIARLMHPVTERQQAWNAAQLPLAYKEGELFDRTRPGLRDEDGRIQFHYLGQPVERAAPVAQNEHPLVPRGVGRYADTPLLARDCKGHFPCPEAGIWRASVVEDHPSAPVFNQWHRQAYVA</sequence>
<name>A0ABY8BGB8_9BURK</name>
<dbReference type="SUPFAM" id="SSF81901">
    <property type="entry name" value="HCP-like"/>
    <property type="match status" value="1"/>
</dbReference>
<keyword evidence="3" id="KW-1185">Reference proteome</keyword>
<proteinExistence type="predicted"/>
<reference evidence="2 3" key="1">
    <citation type="submission" date="2023-02" db="EMBL/GenBank/DDBJ databases">
        <title>Gemone sequence of Telluria chitinolytica ACM 3522T.</title>
        <authorList>
            <person name="Frediansyah A."/>
            <person name="Miess H."/>
            <person name="Gross H."/>
        </authorList>
    </citation>
    <scope>NUCLEOTIDE SEQUENCE [LARGE SCALE GENOMIC DNA]</scope>
    <source>
        <strain evidence="2 3">ACM 3522</strain>
    </source>
</reference>
<feature type="domain" description="DUF6396" evidence="1">
    <location>
        <begin position="270"/>
        <end position="331"/>
    </location>
</feature>
<dbReference type="InterPro" id="IPR050767">
    <property type="entry name" value="Sel1_AlgK"/>
</dbReference>
<dbReference type="SMART" id="SM00671">
    <property type="entry name" value="SEL1"/>
    <property type="match status" value="2"/>
</dbReference>
<accession>A0ABY8BGB8</accession>
<dbReference type="PANTHER" id="PTHR11102">
    <property type="entry name" value="SEL-1-LIKE PROTEIN"/>
    <property type="match status" value="1"/>
</dbReference>
<dbReference type="Proteomes" id="UP001216510">
    <property type="component" value="Chromosome"/>
</dbReference>
<evidence type="ECO:0000259" key="1">
    <source>
        <dbReference type="Pfam" id="PF19933"/>
    </source>
</evidence>
<dbReference type="InterPro" id="IPR045653">
    <property type="entry name" value="DUF6396"/>
</dbReference>
<dbReference type="RefSeq" id="WP_277416045.1">
    <property type="nucleotide sequence ID" value="NZ_CP119083.1"/>
</dbReference>